<accession>A0ABD3K4E3</accession>
<name>A0ABD3K4E3_EUCGL</name>
<dbReference type="Proteomes" id="UP001634007">
    <property type="component" value="Unassembled WGS sequence"/>
</dbReference>
<dbReference type="AlphaFoldDB" id="A0ABD3K4E3"/>
<dbReference type="EMBL" id="JBJKBG010000006">
    <property type="protein sequence ID" value="KAL3733419.1"/>
    <property type="molecule type" value="Genomic_DNA"/>
</dbReference>
<feature type="region of interest" description="Disordered" evidence="1">
    <location>
        <begin position="1"/>
        <end position="28"/>
    </location>
</feature>
<comment type="caution">
    <text evidence="2">The sequence shown here is derived from an EMBL/GenBank/DDBJ whole genome shotgun (WGS) entry which is preliminary data.</text>
</comment>
<reference evidence="2 3" key="1">
    <citation type="submission" date="2024-11" db="EMBL/GenBank/DDBJ databases">
        <title>Chromosome-level genome assembly of Eucalyptus globulus Labill. provides insights into its genome evolution.</title>
        <authorList>
            <person name="Li X."/>
        </authorList>
    </citation>
    <scope>NUCLEOTIDE SEQUENCE [LARGE SCALE GENOMIC DNA]</scope>
    <source>
        <strain evidence="2">CL2024</strain>
        <tissue evidence="2">Fresh tender leaves</tissue>
    </source>
</reference>
<evidence type="ECO:0000313" key="3">
    <source>
        <dbReference type="Proteomes" id="UP001634007"/>
    </source>
</evidence>
<sequence>MGNGQSCFGQPSCPERLQASDYDEEEKGGGLATSVINLMKEKCLLSRKRSGGTFHPLKKQNEHEKEIITDDHNANEQYPTLEQWLLSSPVSEKSSANSETHLFKHFSNRVHPALLDHIVSSPNQRSSFSKDKLLEEVNGQLVDDLGDVIPRSSLSRSQSERTKKRVSFRLPEKDEIIIYASPEVEGHDARARSSNITR</sequence>
<gene>
    <name evidence="2" type="ORF">ACJRO7_022872</name>
</gene>
<protein>
    <submittedName>
        <fullName evidence="2">Uncharacterized protein</fullName>
    </submittedName>
</protein>
<proteinExistence type="predicted"/>
<evidence type="ECO:0000313" key="2">
    <source>
        <dbReference type="EMBL" id="KAL3733419.1"/>
    </source>
</evidence>
<evidence type="ECO:0000256" key="1">
    <source>
        <dbReference type="SAM" id="MobiDB-lite"/>
    </source>
</evidence>
<organism evidence="2 3">
    <name type="scientific">Eucalyptus globulus</name>
    <name type="common">Tasmanian blue gum</name>
    <dbReference type="NCBI Taxonomy" id="34317"/>
    <lineage>
        <taxon>Eukaryota</taxon>
        <taxon>Viridiplantae</taxon>
        <taxon>Streptophyta</taxon>
        <taxon>Embryophyta</taxon>
        <taxon>Tracheophyta</taxon>
        <taxon>Spermatophyta</taxon>
        <taxon>Magnoliopsida</taxon>
        <taxon>eudicotyledons</taxon>
        <taxon>Gunneridae</taxon>
        <taxon>Pentapetalae</taxon>
        <taxon>rosids</taxon>
        <taxon>malvids</taxon>
        <taxon>Myrtales</taxon>
        <taxon>Myrtaceae</taxon>
        <taxon>Myrtoideae</taxon>
        <taxon>Eucalypteae</taxon>
        <taxon>Eucalyptus</taxon>
    </lineage>
</organism>
<keyword evidence="3" id="KW-1185">Reference proteome</keyword>